<accession>A0A918AUK4</accession>
<evidence type="ECO:0000313" key="2">
    <source>
        <dbReference type="EMBL" id="GGP78888.1"/>
    </source>
</evidence>
<feature type="region of interest" description="Disordered" evidence="1">
    <location>
        <begin position="1"/>
        <end position="96"/>
    </location>
</feature>
<proteinExistence type="predicted"/>
<organism evidence="2 3">
    <name type="scientific">Saccharothrix coeruleofusca</name>
    <dbReference type="NCBI Taxonomy" id="33919"/>
    <lineage>
        <taxon>Bacteria</taxon>
        <taxon>Bacillati</taxon>
        <taxon>Actinomycetota</taxon>
        <taxon>Actinomycetes</taxon>
        <taxon>Pseudonocardiales</taxon>
        <taxon>Pseudonocardiaceae</taxon>
        <taxon>Saccharothrix</taxon>
    </lineage>
</organism>
<gene>
    <name evidence="2" type="ORF">GCM10010185_60940</name>
</gene>
<dbReference type="AlphaFoldDB" id="A0A918AUK4"/>
<evidence type="ECO:0000313" key="3">
    <source>
        <dbReference type="Proteomes" id="UP000639606"/>
    </source>
</evidence>
<protein>
    <submittedName>
        <fullName evidence="2">Uncharacterized protein</fullName>
    </submittedName>
</protein>
<sequence>MPSRYDWNTRPRPSGDQEGSVASCRSPVSLRARPPVAGSTQIAVTRSIAKRVPSGDSAAEVLVPSRSTTPPRPPGSVCAAAATREPAPATPSPAAA</sequence>
<comment type="caution">
    <text evidence="2">The sequence shown here is derived from an EMBL/GenBank/DDBJ whole genome shotgun (WGS) entry which is preliminary data.</text>
</comment>
<reference evidence="2" key="1">
    <citation type="journal article" date="2014" name="Int. J. Syst. Evol. Microbiol.">
        <title>Complete genome sequence of Corynebacterium casei LMG S-19264T (=DSM 44701T), isolated from a smear-ripened cheese.</title>
        <authorList>
            <consortium name="US DOE Joint Genome Institute (JGI-PGF)"/>
            <person name="Walter F."/>
            <person name="Albersmeier A."/>
            <person name="Kalinowski J."/>
            <person name="Ruckert C."/>
        </authorList>
    </citation>
    <scope>NUCLEOTIDE SEQUENCE</scope>
    <source>
        <strain evidence="2">JCM 3313</strain>
    </source>
</reference>
<name>A0A918AUK4_9PSEU</name>
<dbReference type="EMBL" id="BMRG01000018">
    <property type="protein sequence ID" value="GGP78888.1"/>
    <property type="molecule type" value="Genomic_DNA"/>
</dbReference>
<reference evidence="2" key="2">
    <citation type="submission" date="2020-09" db="EMBL/GenBank/DDBJ databases">
        <authorList>
            <person name="Sun Q."/>
            <person name="Ohkuma M."/>
        </authorList>
    </citation>
    <scope>NUCLEOTIDE SEQUENCE</scope>
    <source>
        <strain evidence="2">JCM 3313</strain>
    </source>
</reference>
<evidence type="ECO:0000256" key="1">
    <source>
        <dbReference type="SAM" id="MobiDB-lite"/>
    </source>
</evidence>
<feature type="compositionally biased region" description="Low complexity" evidence="1">
    <location>
        <begin position="79"/>
        <end position="96"/>
    </location>
</feature>
<dbReference type="Proteomes" id="UP000639606">
    <property type="component" value="Unassembled WGS sequence"/>
</dbReference>
<keyword evidence="3" id="KW-1185">Reference proteome</keyword>